<name>A0ABS8NJL6_9BACT</name>
<evidence type="ECO:0000256" key="1">
    <source>
        <dbReference type="SAM" id="Phobius"/>
    </source>
</evidence>
<evidence type="ECO:0000313" key="4">
    <source>
        <dbReference type="Proteomes" id="UP001430306"/>
    </source>
</evidence>
<dbReference type="EMBL" id="JAJKFW010000022">
    <property type="protein sequence ID" value="MCC9642656.1"/>
    <property type="molecule type" value="Genomic_DNA"/>
</dbReference>
<accession>A0ABS8NJL6</accession>
<keyword evidence="1" id="KW-0472">Membrane</keyword>
<proteinExistence type="predicted"/>
<feature type="transmembrane region" description="Helical" evidence="1">
    <location>
        <begin position="214"/>
        <end position="238"/>
    </location>
</feature>
<feature type="transmembrane region" description="Helical" evidence="1">
    <location>
        <begin position="25"/>
        <end position="55"/>
    </location>
</feature>
<dbReference type="SMART" id="SM00460">
    <property type="entry name" value="TGc"/>
    <property type="match status" value="1"/>
</dbReference>
<evidence type="ECO:0000313" key="3">
    <source>
        <dbReference type="EMBL" id="MCC9642656.1"/>
    </source>
</evidence>
<dbReference type="InterPro" id="IPR002931">
    <property type="entry name" value="Transglutaminase-like"/>
</dbReference>
<dbReference type="PANTHER" id="PTHR42736:SF1">
    <property type="entry name" value="PROTEIN-GLUTAMINE GAMMA-GLUTAMYLTRANSFERASE"/>
    <property type="match status" value="1"/>
</dbReference>
<keyword evidence="1" id="KW-1133">Transmembrane helix</keyword>
<protein>
    <submittedName>
        <fullName evidence="3">Transglutaminase-like domain-containing protein</fullName>
    </submittedName>
</protein>
<dbReference type="Proteomes" id="UP001430306">
    <property type="component" value="Unassembled WGS sequence"/>
</dbReference>
<dbReference type="SUPFAM" id="SSF54001">
    <property type="entry name" value="Cysteine proteinases"/>
    <property type="match status" value="1"/>
</dbReference>
<dbReference type="InterPro" id="IPR052901">
    <property type="entry name" value="Bact_TGase-like"/>
</dbReference>
<dbReference type="RefSeq" id="WP_230273536.1">
    <property type="nucleotide sequence ID" value="NZ_JAJKFW010000022.1"/>
</dbReference>
<keyword evidence="1" id="KW-0812">Transmembrane</keyword>
<feature type="transmembrane region" description="Helical" evidence="1">
    <location>
        <begin position="136"/>
        <end position="156"/>
    </location>
</feature>
<keyword evidence="4" id="KW-1185">Reference proteome</keyword>
<organism evidence="3 4">
    <name type="scientific">Rhodopirellula halodulae</name>
    <dbReference type="NCBI Taxonomy" id="2894198"/>
    <lineage>
        <taxon>Bacteria</taxon>
        <taxon>Pseudomonadati</taxon>
        <taxon>Planctomycetota</taxon>
        <taxon>Planctomycetia</taxon>
        <taxon>Pirellulales</taxon>
        <taxon>Pirellulaceae</taxon>
        <taxon>Rhodopirellula</taxon>
    </lineage>
</organism>
<feature type="transmembrane region" description="Helical" evidence="1">
    <location>
        <begin position="108"/>
        <end position="129"/>
    </location>
</feature>
<gene>
    <name evidence="3" type="ORF">LOC71_10245</name>
</gene>
<dbReference type="PANTHER" id="PTHR42736">
    <property type="entry name" value="PROTEIN-GLUTAMINE GAMMA-GLUTAMYLTRANSFERASE"/>
    <property type="match status" value="1"/>
</dbReference>
<evidence type="ECO:0000259" key="2">
    <source>
        <dbReference type="SMART" id="SM00460"/>
    </source>
</evidence>
<dbReference type="Pfam" id="PF01841">
    <property type="entry name" value="Transglut_core"/>
    <property type="match status" value="1"/>
</dbReference>
<feature type="domain" description="Transglutaminase-like" evidence="2">
    <location>
        <begin position="523"/>
        <end position="595"/>
    </location>
</feature>
<reference evidence="3" key="1">
    <citation type="submission" date="2021-11" db="EMBL/GenBank/DDBJ databases">
        <title>Genome sequence.</title>
        <authorList>
            <person name="Sun Q."/>
        </authorList>
    </citation>
    <scope>NUCLEOTIDE SEQUENCE</scope>
    <source>
        <strain evidence="3">JC740</strain>
    </source>
</reference>
<feature type="transmembrane region" description="Helical" evidence="1">
    <location>
        <begin position="162"/>
        <end position="181"/>
    </location>
</feature>
<feature type="transmembrane region" description="Helical" evidence="1">
    <location>
        <begin position="76"/>
        <end position="96"/>
    </location>
</feature>
<dbReference type="InterPro" id="IPR038765">
    <property type="entry name" value="Papain-like_cys_pep_sf"/>
</dbReference>
<dbReference type="Gene3D" id="3.10.620.30">
    <property type="match status" value="1"/>
</dbReference>
<comment type="caution">
    <text evidence="3">The sequence shown here is derived from an EMBL/GenBank/DDBJ whole genome shotgun (WGS) entry which is preliminary data.</text>
</comment>
<sequence>MTRPVDWRDWLTDNRTILGALTVGLAFFIGGTFVSTPGCLTFAIIAVVAVVVSHLRETRAGETTSPVKQESWKKQLIRGLLLFVSLVGGVFLVFVWRFVPALQGVPNILLVAVDTIGHTAFVLLCILWIRWPKHGHVMMLILGMIVVLMAVAGGGLSTTVTAQTGLGLIVCVGFVFAAHVISGNHDSTESAFQPLSSGGTSDTYRNPKRMSAGLFRFFALFAMLVAASATTHATIAVLPEVQAGVMAQLNERLEANTTRGWGGGDRYVNGSRIGNVRESILNDPANVALRGFAETEPGYLRGNVYDSYSDGRWRTSRKWIFQSPPDSGVRRVAEARFLRSTGPATVPLREMADHQRRRYSMRFGSVEEEVDDSIQLLNWNGVEGADPGGGDFVGTIEIQGDPAKGRKVFLPATTRWVELAGEGVGVSPHGLLSYGVEVRHPWVVAVQDLPPAETLFQLERDSMTRVETAIEREAARLTRELVRGASTDAEKAERIAEHFQSNYQYSLKPVTVPEGLDPLIHFLRSRHPAHCELFASATALMLRTEGIPSRYVTGYIMDELNDAGDAYLARNRDAHAWVEYFDRESSRWLPVESTPGRSYFTLRRKEQALLAAGGDGGADAAEDVSTSFFSPLLQWWASVRTTDTLVTLFRWAQVPLLIFLVAVLWRRNRGNEIDERSVRLAAERRRMDRRIRRLGWVRSPSETLHRFATRLEVETTDSPAREELLRAADWYRDHAVACYRGEHEAVKLSPPVAANVPT</sequence>